<keyword evidence="6" id="KW-0813">Transport</keyword>
<keyword evidence="9" id="KW-1185">Reference proteome</keyword>
<evidence type="ECO:0000256" key="4">
    <source>
        <dbReference type="ARBA" id="ARBA00022989"/>
    </source>
</evidence>
<accession>A0A495JRX0</accession>
<keyword evidence="5 7" id="KW-0472">Membrane</keyword>
<evidence type="ECO:0000256" key="7">
    <source>
        <dbReference type="SAM" id="Phobius"/>
    </source>
</evidence>
<feature type="transmembrane region" description="Helical" evidence="7">
    <location>
        <begin position="12"/>
        <end position="31"/>
    </location>
</feature>
<dbReference type="Pfam" id="PF00950">
    <property type="entry name" value="ABC-3"/>
    <property type="match status" value="1"/>
</dbReference>
<dbReference type="RefSeq" id="WP_121159851.1">
    <property type="nucleotide sequence ID" value="NZ_RBKT01000001.1"/>
</dbReference>
<comment type="caution">
    <text evidence="8">The sequence shown here is derived from an EMBL/GenBank/DDBJ whole genome shotgun (WGS) entry which is preliminary data.</text>
</comment>
<sequence length="286" mass="28793">MSWWDDVFHRALVAAMLVGLLAALVGVQVVLRRLSFFTMAMSHATFPGVVAASIIGINIYLGGALAGLLVAIAVAALSRVRGQDAAAATGVILSAGFALGVGLVATQNGFSRDLSSFLVGSILTVSTGDLVVIAAVLCLVGLASTLGARQLLFVGFDRVGARAAGLRPGLVDLVLLVGIELVIVAVVPVVGTILTLALVVAPAAAGRAWSDRIGVITGLAMFFGAVSGVAGLLVSSAYDVAAGASITLVATAILLLSLVGGGWLRPVLRRLRTGASTGPTAADPYR</sequence>
<feature type="transmembrane region" description="Helical" evidence="7">
    <location>
        <begin position="173"/>
        <end position="201"/>
    </location>
</feature>
<dbReference type="GO" id="GO:0055085">
    <property type="term" value="P:transmembrane transport"/>
    <property type="evidence" value="ECO:0007669"/>
    <property type="project" value="InterPro"/>
</dbReference>
<evidence type="ECO:0000256" key="3">
    <source>
        <dbReference type="ARBA" id="ARBA00022692"/>
    </source>
</evidence>
<evidence type="ECO:0000256" key="5">
    <source>
        <dbReference type="ARBA" id="ARBA00023136"/>
    </source>
</evidence>
<dbReference type="GO" id="GO:0010043">
    <property type="term" value="P:response to zinc ion"/>
    <property type="evidence" value="ECO:0007669"/>
    <property type="project" value="TreeGrafter"/>
</dbReference>
<comment type="similarity">
    <text evidence="2 6">Belongs to the ABC-3 integral membrane protein family.</text>
</comment>
<dbReference type="InterPro" id="IPR037294">
    <property type="entry name" value="ABC_BtuC-like"/>
</dbReference>
<dbReference type="AlphaFoldDB" id="A0A495JRX0"/>
<keyword evidence="3 6" id="KW-0812">Transmembrane</keyword>
<dbReference type="Proteomes" id="UP000277671">
    <property type="component" value="Unassembled WGS sequence"/>
</dbReference>
<proteinExistence type="inferred from homology"/>
<keyword evidence="4 7" id="KW-1133">Transmembrane helix</keyword>
<gene>
    <name evidence="8" type="ORF">BDK92_6139</name>
</gene>
<feature type="transmembrane region" description="Helical" evidence="7">
    <location>
        <begin position="117"/>
        <end position="143"/>
    </location>
</feature>
<evidence type="ECO:0000256" key="6">
    <source>
        <dbReference type="RuleBase" id="RU003943"/>
    </source>
</evidence>
<dbReference type="GO" id="GO:0043190">
    <property type="term" value="C:ATP-binding cassette (ABC) transporter complex"/>
    <property type="evidence" value="ECO:0007669"/>
    <property type="project" value="InterPro"/>
</dbReference>
<name>A0A495JRX0_9ACTN</name>
<organism evidence="8 9">
    <name type="scientific">Micromonospora pisi</name>
    <dbReference type="NCBI Taxonomy" id="589240"/>
    <lineage>
        <taxon>Bacteria</taxon>
        <taxon>Bacillati</taxon>
        <taxon>Actinomycetota</taxon>
        <taxon>Actinomycetes</taxon>
        <taxon>Micromonosporales</taxon>
        <taxon>Micromonosporaceae</taxon>
        <taxon>Micromonospora</taxon>
    </lineage>
</organism>
<evidence type="ECO:0000313" key="9">
    <source>
        <dbReference type="Proteomes" id="UP000277671"/>
    </source>
</evidence>
<evidence type="ECO:0000256" key="2">
    <source>
        <dbReference type="ARBA" id="ARBA00008034"/>
    </source>
</evidence>
<comment type="subcellular location">
    <subcellularLocation>
        <location evidence="6">Cell membrane</location>
        <topology evidence="6">Multi-pass membrane protein</topology>
    </subcellularLocation>
    <subcellularLocation>
        <location evidence="1">Membrane</location>
        <topology evidence="1">Multi-pass membrane protein</topology>
    </subcellularLocation>
</comment>
<evidence type="ECO:0000256" key="1">
    <source>
        <dbReference type="ARBA" id="ARBA00004141"/>
    </source>
</evidence>
<reference evidence="8 9" key="1">
    <citation type="submission" date="2018-10" db="EMBL/GenBank/DDBJ databases">
        <title>Sequencing the genomes of 1000 actinobacteria strains.</title>
        <authorList>
            <person name="Klenk H.-P."/>
        </authorList>
    </citation>
    <scope>NUCLEOTIDE SEQUENCE [LARGE SCALE GENOMIC DNA]</scope>
    <source>
        <strain evidence="8 9">DSM 45175</strain>
    </source>
</reference>
<protein>
    <submittedName>
        <fullName evidence="8">ABC-type Mn2+/Zn2+ transport system permease subunit</fullName>
    </submittedName>
</protein>
<evidence type="ECO:0000313" key="8">
    <source>
        <dbReference type="EMBL" id="RKR91736.1"/>
    </source>
</evidence>
<dbReference type="InterPro" id="IPR001626">
    <property type="entry name" value="ABC_TroCD"/>
</dbReference>
<feature type="transmembrane region" description="Helical" evidence="7">
    <location>
        <begin position="43"/>
        <end position="73"/>
    </location>
</feature>
<dbReference type="EMBL" id="RBKT01000001">
    <property type="protein sequence ID" value="RKR91736.1"/>
    <property type="molecule type" value="Genomic_DNA"/>
</dbReference>
<feature type="transmembrane region" description="Helical" evidence="7">
    <location>
        <begin position="240"/>
        <end position="264"/>
    </location>
</feature>
<feature type="transmembrane region" description="Helical" evidence="7">
    <location>
        <begin position="213"/>
        <end position="234"/>
    </location>
</feature>
<dbReference type="PANTHER" id="PTHR30477">
    <property type="entry name" value="ABC-TRANSPORTER METAL-BINDING PROTEIN"/>
    <property type="match status" value="1"/>
</dbReference>
<dbReference type="Gene3D" id="1.10.3470.10">
    <property type="entry name" value="ABC transporter involved in vitamin B12 uptake, BtuC"/>
    <property type="match status" value="1"/>
</dbReference>
<dbReference type="SUPFAM" id="SSF81345">
    <property type="entry name" value="ABC transporter involved in vitamin B12 uptake, BtuC"/>
    <property type="match status" value="1"/>
</dbReference>
<feature type="transmembrane region" description="Helical" evidence="7">
    <location>
        <begin position="85"/>
        <end position="105"/>
    </location>
</feature>
<dbReference type="PANTHER" id="PTHR30477:SF13">
    <property type="entry name" value="IRON TRANSPORT SYSTEM MEMBRANE PROTEIN HI_0360-RELATED"/>
    <property type="match status" value="1"/>
</dbReference>
<dbReference type="OrthoDB" id="1016457at2"/>